<evidence type="ECO:0000259" key="7">
    <source>
        <dbReference type="Pfam" id="PF02687"/>
    </source>
</evidence>
<feature type="domain" description="ABC3 transporter permease C-terminal" evidence="7">
    <location>
        <begin position="671"/>
        <end position="779"/>
    </location>
</feature>
<evidence type="ECO:0000313" key="9">
    <source>
        <dbReference type="EMBL" id="MBE9660602.1"/>
    </source>
</evidence>
<evidence type="ECO:0000256" key="4">
    <source>
        <dbReference type="ARBA" id="ARBA00022989"/>
    </source>
</evidence>
<dbReference type="InterPro" id="IPR025857">
    <property type="entry name" value="MacB_PCD"/>
</dbReference>
<dbReference type="GO" id="GO:0022857">
    <property type="term" value="F:transmembrane transporter activity"/>
    <property type="evidence" value="ECO:0007669"/>
    <property type="project" value="TreeGrafter"/>
</dbReference>
<keyword evidence="2" id="KW-1003">Cell membrane</keyword>
<dbReference type="PANTHER" id="PTHR30572:SF18">
    <property type="entry name" value="ABC-TYPE MACROLIDE FAMILY EXPORT SYSTEM PERMEASE COMPONENT 2"/>
    <property type="match status" value="1"/>
</dbReference>
<feature type="transmembrane region" description="Helical" evidence="6">
    <location>
        <begin position="328"/>
        <end position="355"/>
    </location>
</feature>
<feature type="transmembrane region" description="Helical" evidence="6">
    <location>
        <begin position="668"/>
        <end position="691"/>
    </location>
</feature>
<dbReference type="Pfam" id="PF12704">
    <property type="entry name" value="MacB_PCD"/>
    <property type="match status" value="2"/>
</dbReference>
<dbReference type="PANTHER" id="PTHR30572">
    <property type="entry name" value="MEMBRANE COMPONENT OF TRANSPORTER-RELATED"/>
    <property type="match status" value="1"/>
</dbReference>
<evidence type="ECO:0000256" key="2">
    <source>
        <dbReference type="ARBA" id="ARBA00022475"/>
    </source>
</evidence>
<protein>
    <submittedName>
        <fullName evidence="9">ABC transporter permease</fullName>
    </submittedName>
</protein>
<feature type="domain" description="MacB-like periplasmic core" evidence="8">
    <location>
        <begin position="20"/>
        <end position="232"/>
    </location>
</feature>
<dbReference type="EMBL" id="JADFFL010000001">
    <property type="protein sequence ID" value="MBE9660602.1"/>
    <property type="molecule type" value="Genomic_DNA"/>
</dbReference>
<feature type="domain" description="ABC3 transporter permease C-terminal" evidence="7">
    <location>
        <begin position="287"/>
        <end position="399"/>
    </location>
</feature>
<dbReference type="InterPro" id="IPR050250">
    <property type="entry name" value="Macrolide_Exporter_MacB"/>
</dbReference>
<accession>A0A929KTP3</accession>
<dbReference type="AlphaFoldDB" id="A0A929KTP3"/>
<feature type="transmembrane region" description="Helical" evidence="6">
    <location>
        <begin position="21"/>
        <end position="42"/>
    </location>
</feature>
<dbReference type="Pfam" id="PF02687">
    <property type="entry name" value="FtsX"/>
    <property type="match status" value="2"/>
</dbReference>
<evidence type="ECO:0000313" key="10">
    <source>
        <dbReference type="Proteomes" id="UP000622475"/>
    </source>
</evidence>
<keyword evidence="10" id="KW-1185">Reference proteome</keyword>
<reference evidence="9" key="1">
    <citation type="submission" date="2020-10" db="EMBL/GenBank/DDBJ databases">
        <title>Mucilaginibacter mali sp. nov., isolated from rhizosphere soil of apple orchard.</title>
        <authorList>
            <person name="Lee J.-S."/>
            <person name="Kim H.S."/>
            <person name="Kim J.-S."/>
        </authorList>
    </citation>
    <scope>NUCLEOTIDE SEQUENCE</scope>
    <source>
        <strain evidence="9">KCTC 22746</strain>
    </source>
</reference>
<evidence type="ECO:0000256" key="1">
    <source>
        <dbReference type="ARBA" id="ARBA00004651"/>
    </source>
</evidence>
<sequence>MIRNYIKIAWRNLYKHKAFSLIHVLGLTIGITVCMMIFLFIMNEFSVDKFHQKGDRIYRVMRRFDQNKTDVPYLSGPYAPALLNDYPQDIKMAVRVRPTNYLVSFDDKAFSEKKVYDVDPGFFELFSFPLIKGDTKQVLKNPNSVVLTEHTAKKYFGSIDAAMGKVIKLDKTLPLTVTGIAKNIPSNSHLDFDFVVPITNYTQSEGFNGWINNGLFVYALLDQNTDVARLQSHFGDFMEKYMGNDMRKFGMSFSISLRPLKDIYFEPSSAFDNVKHGDKTVVYIFISIAVLIMMIACINFTNLSTIRAVERSKEVGLRKVLGALKNHLILQFIGESLLLTIVSCILSVGLLLALMPYYNDLLGYSLTVSWNTAPIYLFLIGVILVVGFLAGSYPAFFLSAFSPIQALKGRLKLGKGGSLFRQGLVVVQFSVSVLLIIGTIVIVSQMNYVKSKQLGYDQSQSVVIPIDNNDIYDKRDIFKKQLTQNSNVASVSLMSGEPGGFFDVQGFEAEGQREIFKPRTEYADFEYVKTLGLKIIAGRDLSPQFATDSTQSVLINRTAATKLGFTPQQALGKWMRNAVRDSLKRRVVGVVEDFNFLSLKENMDALVISPSDDRRVIVVKLKPGSLDAGLNAVKDTYRNVAPVYPLEYTFLDQKFNITYKKDLRQQTILSIFSGLAIFVACLGLFGLASFTATKRTKEIGVRKVLGSSVPNILLLLSKDLLKPVLVATVIAMPLGYYCMDKWLQNFAYKIDLNWWVFALAGLVTAIIAFATISFQSVKAALANPVKSLRSE</sequence>
<comment type="caution">
    <text evidence="9">The sequence shown here is derived from an EMBL/GenBank/DDBJ whole genome shotgun (WGS) entry which is preliminary data.</text>
</comment>
<feature type="transmembrane region" description="Helical" evidence="6">
    <location>
        <begin position="712"/>
        <end position="734"/>
    </location>
</feature>
<feature type="domain" description="MacB-like periplasmic core" evidence="8">
    <location>
        <begin position="432"/>
        <end position="626"/>
    </location>
</feature>
<dbReference type="GO" id="GO:0005886">
    <property type="term" value="C:plasma membrane"/>
    <property type="evidence" value="ECO:0007669"/>
    <property type="project" value="UniProtKB-SubCell"/>
</dbReference>
<comment type="subcellular location">
    <subcellularLocation>
        <location evidence="1">Cell membrane</location>
        <topology evidence="1">Multi-pass membrane protein</topology>
    </subcellularLocation>
</comment>
<dbReference type="RefSeq" id="WP_194109797.1">
    <property type="nucleotide sequence ID" value="NZ_JADFFL010000001.1"/>
</dbReference>
<name>A0A929KTP3_9SPHI</name>
<evidence type="ECO:0000259" key="8">
    <source>
        <dbReference type="Pfam" id="PF12704"/>
    </source>
</evidence>
<evidence type="ECO:0000256" key="6">
    <source>
        <dbReference type="SAM" id="Phobius"/>
    </source>
</evidence>
<evidence type="ECO:0000256" key="3">
    <source>
        <dbReference type="ARBA" id="ARBA00022692"/>
    </source>
</evidence>
<feature type="transmembrane region" description="Helical" evidence="6">
    <location>
        <begin position="419"/>
        <end position="443"/>
    </location>
</feature>
<feature type="transmembrane region" description="Helical" evidence="6">
    <location>
        <begin position="754"/>
        <end position="774"/>
    </location>
</feature>
<gene>
    <name evidence="9" type="ORF">IRJ16_01790</name>
</gene>
<keyword evidence="4 6" id="KW-1133">Transmembrane helix</keyword>
<keyword evidence="3 6" id="KW-0812">Transmembrane</keyword>
<dbReference type="Proteomes" id="UP000622475">
    <property type="component" value="Unassembled WGS sequence"/>
</dbReference>
<keyword evidence="5 6" id="KW-0472">Membrane</keyword>
<evidence type="ECO:0000256" key="5">
    <source>
        <dbReference type="ARBA" id="ARBA00023136"/>
    </source>
</evidence>
<proteinExistence type="predicted"/>
<feature type="transmembrane region" description="Helical" evidence="6">
    <location>
        <begin position="375"/>
        <end position="398"/>
    </location>
</feature>
<organism evidence="9 10">
    <name type="scientific">Mucilaginibacter myungsuensis</name>
    <dbReference type="NCBI Taxonomy" id="649104"/>
    <lineage>
        <taxon>Bacteria</taxon>
        <taxon>Pseudomonadati</taxon>
        <taxon>Bacteroidota</taxon>
        <taxon>Sphingobacteriia</taxon>
        <taxon>Sphingobacteriales</taxon>
        <taxon>Sphingobacteriaceae</taxon>
        <taxon>Mucilaginibacter</taxon>
    </lineage>
</organism>
<dbReference type="InterPro" id="IPR003838">
    <property type="entry name" value="ABC3_permease_C"/>
</dbReference>
<feature type="transmembrane region" description="Helical" evidence="6">
    <location>
        <begin position="281"/>
        <end position="303"/>
    </location>
</feature>